<reference evidence="3 4" key="2">
    <citation type="submission" date="2018-12" db="EMBL/GenBank/DDBJ databases">
        <title>Genomic insights into the evolutionary origins and pathogenicity of five Vibrio parahaemolyticus strains isolated from the shrimp with acute hepatopancreatic necrosis disease (AHPND).</title>
        <authorList>
            <person name="Yang Q."/>
            <person name="Dong X."/>
            <person name="Xie G."/>
            <person name="Fu S."/>
            <person name="Zou P."/>
            <person name="Sun J."/>
            <person name="Wang Y."/>
            <person name="Huang J."/>
        </authorList>
    </citation>
    <scope>NUCLEOTIDE SEQUENCE [LARGE SCALE GENOMIC DNA]</scope>
    <source>
        <strain evidence="3 4">20160303005-1</strain>
    </source>
</reference>
<proteinExistence type="predicted"/>
<reference evidence="1" key="1">
    <citation type="journal article" date="2018" name="Genome Biol.">
        <title>SKESA: strategic k-mer extension for scrupulous assemblies.</title>
        <authorList>
            <person name="Souvorov A."/>
            <person name="Agarwala R."/>
            <person name="Lipman D.J."/>
        </authorList>
    </citation>
    <scope>NUCLEOTIDE SEQUENCE</scope>
    <source>
        <strain evidence="1">1930</strain>
    </source>
</reference>
<dbReference type="Proteomes" id="UP000518904">
    <property type="component" value="Unassembled WGS sequence"/>
</dbReference>
<dbReference type="RefSeq" id="WP_025789589.1">
    <property type="nucleotide sequence ID" value="NZ_CAJDZF010000044.1"/>
</dbReference>
<reference evidence="1" key="3">
    <citation type="submission" date="2019-12" db="EMBL/GenBank/DDBJ databases">
        <authorList>
            <consortium name="NCBI Pathogen Detection Project"/>
        </authorList>
    </citation>
    <scope>NUCLEOTIDE SEQUENCE</scope>
    <source>
        <strain evidence="1">1930</strain>
    </source>
</reference>
<evidence type="ECO:0000313" key="4">
    <source>
        <dbReference type="Proteomes" id="UP000464718"/>
    </source>
</evidence>
<gene>
    <name evidence="3" type="ORF">EHC69_26700</name>
    <name evidence="2" type="ORF">HKB16_25275</name>
    <name evidence="1" type="ORF">I7278_10240</name>
</gene>
<accession>A0A2R9VUC7</accession>
<evidence type="ECO:0000313" key="5">
    <source>
        <dbReference type="Proteomes" id="UP000518904"/>
    </source>
</evidence>
<sequence length="275" mass="31737">MVKQKNKLIRDLCDSAKPIVANKTDQRITDDVKEGVREIVSNSNNDFIDTVKLASSPIDREDIDTERVKIITHFQEAFPWDYGDGFNAIVTASIQSEEHQWSGDLFVQLYDGEFSSDCQVSALDLDHQNCLISDYDNLTVFSSYTEETMTEFFEKVIEAAEMGFSEEYTFEALLEERTGLDVEDYDFQVAGCGVGNDIRLENYKAVNGEQIVLVAVDNRARAELRINRFKLFASNDDYNEFLDECMNLNGKRLQWNDWNYALNIYQHMDKPDNDW</sequence>
<evidence type="ECO:0000313" key="1">
    <source>
        <dbReference type="EMBL" id="HAS6677186.1"/>
    </source>
</evidence>
<dbReference type="Proteomes" id="UP000464718">
    <property type="component" value="Chromosome ii"/>
</dbReference>
<dbReference type="EMBL" id="CP034299">
    <property type="protein sequence ID" value="QHH12828.1"/>
    <property type="molecule type" value="Genomic_DNA"/>
</dbReference>
<evidence type="ECO:0000313" key="2">
    <source>
        <dbReference type="EMBL" id="NMU86165.1"/>
    </source>
</evidence>
<dbReference type="EMBL" id="DACQKT010000003">
    <property type="protein sequence ID" value="HAS6677186.1"/>
    <property type="molecule type" value="Genomic_DNA"/>
</dbReference>
<dbReference type="EMBL" id="JABCLB010002390">
    <property type="protein sequence ID" value="NMU86165.1"/>
    <property type="molecule type" value="Genomic_DNA"/>
</dbReference>
<dbReference type="AlphaFoldDB" id="A0A2R9VUC7"/>
<evidence type="ECO:0000313" key="3">
    <source>
        <dbReference type="EMBL" id="QHH12828.1"/>
    </source>
</evidence>
<reference evidence="2 5" key="4">
    <citation type="submission" date="2020-04" db="EMBL/GenBank/DDBJ databases">
        <title>Whole-genome sequencing of Vibrio spp. from China reveals different genetic environments of blaCTX-M-14 among diverse lineages.</title>
        <authorList>
            <person name="Zheng Z."/>
            <person name="Ye L."/>
            <person name="Chen S."/>
        </authorList>
    </citation>
    <scope>NUCLEOTIDE SEQUENCE [LARGE SCALE GENOMIC DNA]</scope>
    <source>
        <strain evidence="2 5">Vb0551</strain>
    </source>
</reference>
<name>A0A2R9VUC7_VIBPH</name>
<organism evidence="2 5">
    <name type="scientific">Vibrio parahaemolyticus</name>
    <dbReference type="NCBI Taxonomy" id="670"/>
    <lineage>
        <taxon>Bacteria</taxon>
        <taxon>Pseudomonadati</taxon>
        <taxon>Pseudomonadota</taxon>
        <taxon>Gammaproteobacteria</taxon>
        <taxon>Vibrionales</taxon>
        <taxon>Vibrionaceae</taxon>
        <taxon>Vibrio</taxon>
    </lineage>
</organism>
<protein>
    <submittedName>
        <fullName evidence="2">Uncharacterized protein</fullName>
    </submittedName>
</protein>
<dbReference type="Proteomes" id="UP000856022">
    <property type="component" value="Unassembled WGS sequence"/>
</dbReference>